<evidence type="ECO:0000259" key="4">
    <source>
        <dbReference type="PROSITE" id="PS50932"/>
    </source>
</evidence>
<evidence type="ECO:0000256" key="3">
    <source>
        <dbReference type="ARBA" id="ARBA00023163"/>
    </source>
</evidence>
<gene>
    <name evidence="5" type="ORF">OM076_01900</name>
</gene>
<dbReference type="InterPro" id="IPR000843">
    <property type="entry name" value="HTH_LacI"/>
</dbReference>
<organism evidence="5 6">
    <name type="scientific">Solirubrobacter ginsenosidimutans</name>
    <dbReference type="NCBI Taxonomy" id="490573"/>
    <lineage>
        <taxon>Bacteria</taxon>
        <taxon>Bacillati</taxon>
        <taxon>Actinomycetota</taxon>
        <taxon>Thermoleophilia</taxon>
        <taxon>Solirubrobacterales</taxon>
        <taxon>Solirubrobacteraceae</taxon>
        <taxon>Solirubrobacter</taxon>
    </lineage>
</organism>
<dbReference type="InterPro" id="IPR046335">
    <property type="entry name" value="LacI/GalR-like_sensor"/>
</dbReference>
<keyword evidence="6" id="KW-1185">Reference proteome</keyword>
<dbReference type="Gene3D" id="1.10.260.40">
    <property type="entry name" value="lambda repressor-like DNA-binding domains"/>
    <property type="match status" value="1"/>
</dbReference>
<dbReference type="CDD" id="cd01392">
    <property type="entry name" value="HTH_LacI"/>
    <property type="match status" value="1"/>
</dbReference>
<evidence type="ECO:0000256" key="2">
    <source>
        <dbReference type="ARBA" id="ARBA00023125"/>
    </source>
</evidence>
<keyword evidence="2 5" id="KW-0238">DNA-binding</keyword>
<dbReference type="Gene3D" id="3.40.50.2300">
    <property type="match status" value="2"/>
</dbReference>
<proteinExistence type="predicted"/>
<reference evidence="5" key="1">
    <citation type="submission" date="2022-10" db="EMBL/GenBank/DDBJ databases">
        <title>The WGS of Solirubrobacter ginsenosidimutans DSM 21036.</title>
        <authorList>
            <person name="Jiang Z."/>
        </authorList>
    </citation>
    <scope>NUCLEOTIDE SEQUENCE</scope>
    <source>
        <strain evidence="5">DSM 21036</strain>
    </source>
</reference>
<evidence type="ECO:0000313" key="5">
    <source>
        <dbReference type="EMBL" id="MDA0159003.1"/>
    </source>
</evidence>
<evidence type="ECO:0000256" key="1">
    <source>
        <dbReference type="ARBA" id="ARBA00023015"/>
    </source>
</evidence>
<dbReference type="SUPFAM" id="SSF47413">
    <property type="entry name" value="lambda repressor-like DNA-binding domains"/>
    <property type="match status" value="1"/>
</dbReference>
<dbReference type="CDD" id="cd01574">
    <property type="entry name" value="PBP1_LacI"/>
    <property type="match status" value="1"/>
</dbReference>
<keyword evidence="3" id="KW-0804">Transcription</keyword>
<dbReference type="Pfam" id="PF00356">
    <property type="entry name" value="LacI"/>
    <property type="match status" value="1"/>
</dbReference>
<dbReference type="Pfam" id="PF13377">
    <property type="entry name" value="Peripla_BP_3"/>
    <property type="match status" value="1"/>
</dbReference>
<evidence type="ECO:0000313" key="6">
    <source>
        <dbReference type="Proteomes" id="UP001149140"/>
    </source>
</evidence>
<dbReference type="SMART" id="SM00354">
    <property type="entry name" value="HTH_LACI"/>
    <property type="match status" value="1"/>
</dbReference>
<dbReference type="GO" id="GO:0003700">
    <property type="term" value="F:DNA-binding transcription factor activity"/>
    <property type="evidence" value="ECO:0007669"/>
    <property type="project" value="TreeGrafter"/>
</dbReference>
<dbReference type="AlphaFoldDB" id="A0A9X3MPR0"/>
<dbReference type="GO" id="GO:0000976">
    <property type="term" value="F:transcription cis-regulatory region binding"/>
    <property type="evidence" value="ECO:0007669"/>
    <property type="project" value="TreeGrafter"/>
</dbReference>
<dbReference type="InterPro" id="IPR028082">
    <property type="entry name" value="Peripla_BP_I"/>
</dbReference>
<dbReference type="EMBL" id="JAPDOD010000001">
    <property type="protein sequence ID" value="MDA0159003.1"/>
    <property type="molecule type" value="Genomic_DNA"/>
</dbReference>
<dbReference type="PROSITE" id="PS00356">
    <property type="entry name" value="HTH_LACI_1"/>
    <property type="match status" value="1"/>
</dbReference>
<dbReference type="Proteomes" id="UP001149140">
    <property type="component" value="Unassembled WGS sequence"/>
</dbReference>
<comment type="caution">
    <text evidence="5">The sequence shown here is derived from an EMBL/GenBank/DDBJ whole genome shotgun (WGS) entry which is preliminary data.</text>
</comment>
<dbReference type="PANTHER" id="PTHR30146">
    <property type="entry name" value="LACI-RELATED TRANSCRIPTIONAL REPRESSOR"/>
    <property type="match status" value="1"/>
</dbReference>
<protein>
    <submittedName>
        <fullName evidence="5">LacI family DNA-binding transcriptional regulator</fullName>
    </submittedName>
</protein>
<feature type="domain" description="HTH lacI-type" evidence="4">
    <location>
        <begin position="20"/>
        <end position="74"/>
    </location>
</feature>
<keyword evidence="1" id="KW-0805">Transcription regulation</keyword>
<dbReference type="PANTHER" id="PTHR30146:SF109">
    <property type="entry name" value="HTH-TYPE TRANSCRIPTIONAL REGULATOR GALS"/>
    <property type="match status" value="1"/>
</dbReference>
<dbReference type="InterPro" id="IPR010982">
    <property type="entry name" value="Lambda_DNA-bd_dom_sf"/>
</dbReference>
<dbReference type="PROSITE" id="PS50932">
    <property type="entry name" value="HTH_LACI_2"/>
    <property type="match status" value="1"/>
</dbReference>
<name>A0A9X3MPR0_9ACTN</name>
<dbReference type="RefSeq" id="WP_270037654.1">
    <property type="nucleotide sequence ID" value="NZ_JAPDOD010000001.1"/>
</dbReference>
<accession>A0A9X3MPR0</accession>
<sequence>MSANSSPADGPTGENRRKPAVMYDVARLAGVSHQTVSRVINGSTHVRAETRDRVLAAMEKLDYRPNSVARALVTGRSKNLGVVTFNTTLYGPASTLVGVERAAHAAGYFISIVSLESLERAAVLQAVERLRALGVDGLVMIAPHVASLGALWDLPADLPVVAVEAGPQDVVAVAEVDQYEGARLATQHLLDLGHATVHHLGGPPEWIEAQQRTAGWRDALDAAGAKGTSPLRGDWSARSGYELGHKLLDLPGVTAIFVANDQMALGLLRVLHERGCDVPGDVSIVGFDDIPESAYFSPPLTTVRQDFNEMGRRGLHLLLEEIAAGKRSTGRATVPASLVVRASTAPPR</sequence>
<dbReference type="SUPFAM" id="SSF53822">
    <property type="entry name" value="Periplasmic binding protein-like I"/>
    <property type="match status" value="1"/>
</dbReference>